<name>A0A1E5QR06_9CYAN</name>
<evidence type="ECO:0000256" key="8">
    <source>
        <dbReference type="ARBA" id="ARBA00022840"/>
    </source>
</evidence>
<evidence type="ECO:0000256" key="10">
    <source>
        <dbReference type="ARBA" id="ARBA00048567"/>
    </source>
</evidence>
<keyword evidence="6 11" id="KW-0547">Nucleotide-binding</keyword>
<reference evidence="12" key="1">
    <citation type="submission" date="2016-09" db="EMBL/GenBank/DDBJ databases">
        <title>Draft genome of thermotolerant cyanobacterium Desertifilum sp. strain IPPAS B-1220.</title>
        <authorList>
            <person name="Sinetova M.A."/>
            <person name="Bolakhan K."/>
            <person name="Zayadan B.K."/>
            <person name="Mironov K.S."/>
            <person name="Ustinova V."/>
            <person name="Kupriyanova E.V."/>
            <person name="Sidorov R.A."/>
            <person name="Skrypnik A.N."/>
            <person name="Gogoleva N.E."/>
            <person name="Gogolev Y.V."/>
            <person name="Los D.A."/>
        </authorList>
    </citation>
    <scope>NUCLEOTIDE SEQUENCE [LARGE SCALE GENOMIC DNA]</scope>
    <source>
        <strain evidence="12">IPPAS B-1220</strain>
    </source>
</reference>
<feature type="binding site" evidence="11">
    <location>
        <begin position="3"/>
        <end position="8"/>
    </location>
    <ligand>
        <name>ATP</name>
        <dbReference type="ChEBI" id="CHEBI:30616"/>
    </ligand>
</feature>
<dbReference type="EC" id="2.7.1.71" evidence="3 11"/>
<dbReference type="AlphaFoldDB" id="A0A1E5QR06"/>
<feature type="binding site" evidence="11">
    <location>
        <position position="71"/>
    </location>
    <ligand>
        <name>substrate</name>
    </ligand>
</feature>
<feature type="binding site" evidence="11">
    <location>
        <position position="108"/>
    </location>
    <ligand>
        <name>ATP</name>
        <dbReference type="ChEBI" id="CHEBI:30616"/>
    </ligand>
</feature>
<dbReference type="EMBL" id="MJGC01000032">
    <property type="protein sequence ID" value="OEJ76773.1"/>
    <property type="molecule type" value="Genomic_DNA"/>
</dbReference>
<comment type="subunit">
    <text evidence="11">Monomer.</text>
</comment>
<evidence type="ECO:0000256" key="9">
    <source>
        <dbReference type="ARBA" id="ARBA00023141"/>
    </source>
</evidence>
<sequence>MMGAGKTTVGQILAQRLEYRFFDTDHLIEQLTGETIANIFATEGEEVFRDLETQVLGQLSAYLSCVVATGGGIVLRRKNWGFLHQGVVIHLDLPVEQLYTRLLADTNRPLLQGVNPLEKLQELYAQRQRLYAQADLQIAVDSTDTPEAVADRIFEKLPEILRPPVSPPSVQE</sequence>
<comment type="pathway">
    <text evidence="1 11">Metabolic intermediate biosynthesis; chorismate biosynthesis; chorismate from D-erythrose 4-phosphate and phosphoenolpyruvate: step 5/7.</text>
</comment>
<evidence type="ECO:0000256" key="6">
    <source>
        <dbReference type="ARBA" id="ARBA00022741"/>
    </source>
</evidence>
<dbReference type="GO" id="GO:0005829">
    <property type="term" value="C:cytosol"/>
    <property type="evidence" value="ECO:0007669"/>
    <property type="project" value="TreeGrafter"/>
</dbReference>
<dbReference type="InterPro" id="IPR031322">
    <property type="entry name" value="Shikimate/glucono_kinase"/>
</dbReference>
<dbReference type="InterPro" id="IPR023000">
    <property type="entry name" value="Shikimate_kinase_CS"/>
</dbReference>
<accession>A0A1E5QR06</accession>
<dbReference type="UniPathway" id="UPA00053">
    <property type="reaction ID" value="UER00088"/>
</dbReference>
<evidence type="ECO:0000256" key="1">
    <source>
        <dbReference type="ARBA" id="ARBA00004842"/>
    </source>
</evidence>
<feature type="binding site" evidence="11">
    <location>
        <position position="49"/>
    </location>
    <ligand>
        <name>substrate</name>
    </ligand>
</feature>
<keyword evidence="9 11" id="KW-0057">Aromatic amino acid biosynthesis</keyword>
<dbReference type="Pfam" id="PF01202">
    <property type="entry name" value="SKI"/>
    <property type="match status" value="1"/>
</dbReference>
<feature type="binding site" evidence="11">
    <location>
        <position position="127"/>
    </location>
    <ligand>
        <name>substrate</name>
    </ligand>
</feature>
<evidence type="ECO:0000256" key="7">
    <source>
        <dbReference type="ARBA" id="ARBA00022777"/>
    </source>
</evidence>
<keyword evidence="11" id="KW-0460">Magnesium</keyword>
<comment type="caution">
    <text evidence="11">Lacks conserved residue(s) required for the propagation of feature annotation.</text>
</comment>
<comment type="caution">
    <text evidence="12">The sequence shown here is derived from an EMBL/GenBank/DDBJ whole genome shotgun (WGS) entry which is preliminary data.</text>
</comment>
<dbReference type="PROSITE" id="PS01128">
    <property type="entry name" value="SHIKIMATE_KINASE"/>
    <property type="match status" value="1"/>
</dbReference>
<comment type="similarity">
    <text evidence="2 11">Belongs to the shikimate kinase family.</text>
</comment>
<protein>
    <recommendedName>
        <fullName evidence="3 11">Shikimate kinase</fullName>
        <shortName evidence="11">SK</shortName>
        <ecNumber evidence="3 11">2.7.1.71</ecNumber>
    </recommendedName>
</protein>
<dbReference type="GO" id="GO:0005524">
    <property type="term" value="F:ATP binding"/>
    <property type="evidence" value="ECO:0007669"/>
    <property type="project" value="UniProtKB-UniRule"/>
</dbReference>
<gene>
    <name evidence="11" type="primary">aroK</name>
    <name evidence="12" type="ORF">BH720_03095</name>
</gene>
<feature type="binding site" evidence="11">
    <location>
        <position position="25"/>
    </location>
    <ligand>
        <name>substrate</name>
    </ligand>
</feature>
<proteinExistence type="inferred from homology"/>
<dbReference type="GO" id="GO:0009073">
    <property type="term" value="P:aromatic amino acid family biosynthetic process"/>
    <property type="evidence" value="ECO:0007669"/>
    <property type="project" value="UniProtKB-KW"/>
</dbReference>
<evidence type="ECO:0000256" key="3">
    <source>
        <dbReference type="ARBA" id="ARBA00012154"/>
    </source>
</evidence>
<keyword evidence="4 11" id="KW-0028">Amino-acid biosynthesis</keyword>
<evidence type="ECO:0000313" key="12">
    <source>
        <dbReference type="EMBL" id="OEJ76773.1"/>
    </source>
</evidence>
<evidence type="ECO:0000256" key="11">
    <source>
        <dbReference type="HAMAP-Rule" id="MF_00109"/>
    </source>
</evidence>
<keyword evidence="5 11" id="KW-0808">Transferase</keyword>
<evidence type="ECO:0000256" key="5">
    <source>
        <dbReference type="ARBA" id="ARBA00022679"/>
    </source>
</evidence>
<dbReference type="SUPFAM" id="SSF52540">
    <property type="entry name" value="P-loop containing nucleoside triphosphate hydrolases"/>
    <property type="match status" value="1"/>
</dbReference>
<comment type="cofactor">
    <cofactor evidence="11">
        <name>Mg(2+)</name>
        <dbReference type="ChEBI" id="CHEBI:18420"/>
    </cofactor>
    <text evidence="11">Binds 1 Mg(2+) ion per subunit.</text>
</comment>
<comment type="function">
    <text evidence="11">Catalyzes the specific phosphorylation of the 3-hydroxyl group of shikimic acid using ATP as a cosubstrate.</text>
</comment>
<organism evidence="12">
    <name type="scientific">Desertifilum tharense IPPAS B-1220</name>
    <dbReference type="NCBI Taxonomy" id="1781255"/>
    <lineage>
        <taxon>Bacteria</taxon>
        <taxon>Bacillati</taxon>
        <taxon>Cyanobacteriota</taxon>
        <taxon>Cyanophyceae</taxon>
        <taxon>Desertifilales</taxon>
        <taxon>Desertifilaceae</taxon>
        <taxon>Desertifilum</taxon>
    </lineage>
</organism>
<comment type="catalytic activity">
    <reaction evidence="10 11">
        <text>shikimate + ATP = 3-phosphoshikimate + ADP + H(+)</text>
        <dbReference type="Rhea" id="RHEA:13121"/>
        <dbReference type="ChEBI" id="CHEBI:15378"/>
        <dbReference type="ChEBI" id="CHEBI:30616"/>
        <dbReference type="ChEBI" id="CHEBI:36208"/>
        <dbReference type="ChEBI" id="CHEBI:145989"/>
        <dbReference type="ChEBI" id="CHEBI:456216"/>
        <dbReference type="EC" id="2.7.1.71"/>
    </reaction>
</comment>
<dbReference type="GO" id="GO:0008652">
    <property type="term" value="P:amino acid biosynthetic process"/>
    <property type="evidence" value="ECO:0007669"/>
    <property type="project" value="UniProtKB-KW"/>
</dbReference>
<dbReference type="STRING" id="1781255.BH720_03095"/>
<dbReference type="GO" id="GO:0009423">
    <property type="term" value="P:chorismate biosynthetic process"/>
    <property type="evidence" value="ECO:0007669"/>
    <property type="project" value="UniProtKB-UniRule"/>
</dbReference>
<dbReference type="InterPro" id="IPR000623">
    <property type="entry name" value="Shikimate_kinase/TSH1"/>
</dbReference>
<keyword evidence="11" id="KW-0479">Metal-binding</keyword>
<dbReference type="CDD" id="cd00464">
    <property type="entry name" value="SK"/>
    <property type="match status" value="1"/>
</dbReference>
<dbReference type="GO" id="GO:0004765">
    <property type="term" value="F:shikimate kinase activity"/>
    <property type="evidence" value="ECO:0007669"/>
    <property type="project" value="UniProtKB-UniRule"/>
</dbReference>
<dbReference type="PANTHER" id="PTHR21087:SF16">
    <property type="entry name" value="SHIKIMATE KINASE 1, CHLOROPLASTIC"/>
    <property type="match status" value="1"/>
</dbReference>
<evidence type="ECO:0000256" key="2">
    <source>
        <dbReference type="ARBA" id="ARBA00006997"/>
    </source>
</evidence>
<comment type="subcellular location">
    <subcellularLocation>
        <location evidence="11">Cytoplasm</location>
    </subcellularLocation>
</comment>
<dbReference type="PANTHER" id="PTHR21087">
    <property type="entry name" value="SHIKIMATE KINASE"/>
    <property type="match status" value="1"/>
</dbReference>
<keyword evidence="11" id="KW-0963">Cytoplasm</keyword>
<dbReference type="Gene3D" id="3.40.50.300">
    <property type="entry name" value="P-loop containing nucleotide triphosphate hydrolases"/>
    <property type="match status" value="1"/>
</dbReference>
<keyword evidence="8 11" id="KW-0067">ATP-binding</keyword>
<dbReference type="GO" id="GO:0000287">
    <property type="term" value="F:magnesium ion binding"/>
    <property type="evidence" value="ECO:0007669"/>
    <property type="project" value="UniProtKB-UniRule"/>
</dbReference>
<dbReference type="PRINTS" id="PR01100">
    <property type="entry name" value="SHIKIMTKNASE"/>
</dbReference>
<feature type="binding site" evidence="11">
    <location>
        <position position="7"/>
    </location>
    <ligand>
        <name>Mg(2+)</name>
        <dbReference type="ChEBI" id="CHEBI:18420"/>
    </ligand>
</feature>
<keyword evidence="7 11" id="KW-0418">Kinase</keyword>
<evidence type="ECO:0000256" key="4">
    <source>
        <dbReference type="ARBA" id="ARBA00022605"/>
    </source>
</evidence>
<dbReference type="InterPro" id="IPR027417">
    <property type="entry name" value="P-loop_NTPase"/>
</dbReference>
<dbReference type="HAMAP" id="MF_00109">
    <property type="entry name" value="Shikimate_kinase"/>
    <property type="match status" value="1"/>
</dbReference>
<dbReference type="OrthoDB" id="9800332at2"/>